<feature type="transmembrane region" description="Helical" evidence="6">
    <location>
        <begin position="65"/>
        <end position="86"/>
    </location>
</feature>
<gene>
    <name evidence="7" type="ORF">EIP91_011884</name>
</gene>
<feature type="transmembrane region" description="Helical" evidence="6">
    <location>
        <begin position="231"/>
        <end position="253"/>
    </location>
</feature>
<feature type="transmembrane region" description="Helical" evidence="6">
    <location>
        <begin position="273"/>
        <end position="295"/>
    </location>
</feature>
<evidence type="ECO:0000256" key="1">
    <source>
        <dbReference type="ARBA" id="ARBA00004141"/>
    </source>
</evidence>
<evidence type="ECO:0000313" key="7">
    <source>
        <dbReference type="EMBL" id="TCD67822.1"/>
    </source>
</evidence>
<dbReference type="OrthoDB" id="5348404at2759"/>
<dbReference type="SMART" id="SM01417">
    <property type="entry name" value="Solute_trans_a"/>
    <property type="match status" value="1"/>
</dbReference>
<evidence type="ECO:0000256" key="4">
    <source>
        <dbReference type="ARBA" id="ARBA00023136"/>
    </source>
</evidence>
<dbReference type="STRING" id="92696.A0A4R0RL07"/>
<feature type="region of interest" description="Disordered" evidence="5">
    <location>
        <begin position="373"/>
        <end position="397"/>
    </location>
</feature>
<dbReference type="AlphaFoldDB" id="A0A4R0RL07"/>
<evidence type="ECO:0000256" key="6">
    <source>
        <dbReference type="SAM" id="Phobius"/>
    </source>
</evidence>
<keyword evidence="8" id="KW-1185">Reference proteome</keyword>
<feature type="transmembrane region" description="Helical" evidence="6">
    <location>
        <begin position="98"/>
        <end position="121"/>
    </location>
</feature>
<protein>
    <recommendedName>
        <fullName evidence="9">DUF300-domain-containing protein</fullName>
    </recommendedName>
</protein>
<reference evidence="7 8" key="1">
    <citation type="submission" date="2018-11" db="EMBL/GenBank/DDBJ databases">
        <title>Genome assembly of Steccherinum ochraceum LE-BIN_3174, the white-rot fungus of the Steccherinaceae family (The Residual Polyporoid clade, Polyporales, Basidiomycota).</title>
        <authorList>
            <person name="Fedorova T.V."/>
            <person name="Glazunova O.A."/>
            <person name="Landesman E.O."/>
            <person name="Moiseenko K.V."/>
            <person name="Psurtseva N.V."/>
            <person name="Savinova O.S."/>
            <person name="Shakhova N.V."/>
            <person name="Tyazhelova T.V."/>
            <person name="Vasina D.V."/>
        </authorList>
    </citation>
    <scope>NUCLEOTIDE SEQUENCE [LARGE SCALE GENOMIC DNA]</scope>
    <source>
        <strain evidence="7 8">LE-BIN_3174</strain>
    </source>
</reference>
<dbReference type="PANTHER" id="PTHR23423">
    <property type="entry name" value="ORGANIC SOLUTE TRANSPORTER-RELATED"/>
    <property type="match status" value="1"/>
</dbReference>
<proteinExistence type="predicted"/>
<feature type="compositionally biased region" description="Gly residues" evidence="5">
    <location>
        <begin position="444"/>
        <end position="453"/>
    </location>
</feature>
<comment type="subcellular location">
    <subcellularLocation>
        <location evidence="1">Membrane</location>
        <topology evidence="1">Multi-pass membrane protein</topology>
    </subcellularLocation>
</comment>
<feature type="transmembrane region" description="Helical" evidence="6">
    <location>
        <begin position="29"/>
        <end position="53"/>
    </location>
</feature>
<evidence type="ECO:0000256" key="3">
    <source>
        <dbReference type="ARBA" id="ARBA00022989"/>
    </source>
</evidence>
<keyword evidence="2 6" id="KW-0812">Transmembrane</keyword>
<accession>A0A4R0RL07</accession>
<evidence type="ECO:0000256" key="5">
    <source>
        <dbReference type="SAM" id="MobiDB-lite"/>
    </source>
</evidence>
<dbReference type="Proteomes" id="UP000292702">
    <property type="component" value="Unassembled WGS sequence"/>
</dbReference>
<organism evidence="7 8">
    <name type="scientific">Steccherinum ochraceum</name>
    <dbReference type="NCBI Taxonomy" id="92696"/>
    <lineage>
        <taxon>Eukaryota</taxon>
        <taxon>Fungi</taxon>
        <taxon>Dikarya</taxon>
        <taxon>Basidiomycota</taxon>
        <taxon>Agaricomycotina</taxon>
        <taxon>Agaricomycetes</taxon>
        <taxon>Polyporales</taxon>
        <taxon>Steccherinaceae</taxon>
        <taxon>Steccherinum</taxon>
    </lineage>
</organism>
<dbReference type="Pfam" id="PF03619">
    <property type="entry name" value="Solute_trans_a"/>
    <property type="match status" value="1"/>
</dbReference>
<feature type="transmembrane region" description="Helical" evidence="6">
    <location>
        <begin position="154"/>
        <end position="176"/>
    </location>
</feature>
<name>A0A4R0RL07_9APHY</name>
<feature type="transmembrane region" description="Helical" evidence="6">
    <location>
        <begin position="196"/>
        <end position="219"/>
    </location>
</feature>
<dbReference type="EMBL" id="RWJN01000084">
    <property type="protein sequence ID" value="TCD67822.1"/>
    <property type="molecule type" value="Genomic_DNA"/>
</dbReference>
<dbReference type="InterPro" id="IPR005178">
    <property type="entry name" value="Ostalpha/TMEM184C"/>
</dbReference>
<keyword evidence="3 6" id="KW-1133">Transmembrane helix</keyword>
<dbReference type="GO" id="GO:0016020">
    <property type="term" value="C:membrane"/>
    <property type="evidence" value="ECO:0007669"/>
    <property type="project" value="UniProtKB-SubCell"/>
</dbReference>
<sequence>MSCPSDNTQAVDQSSFWSSSSAHWDAHRVGWVISGVCAAVTVAISVVSVLMHCLHYNNPGEQRQVLRILYMPPIYAVISFFSYRFFRDYTYYDLIETAYESITLSAFMLLLIQYVAATAAGHDVNNAIARKDKSKLPLPFCCWRYRPTKAYFMYTVKWSVLQYVIIRPLLSIIGIICQRKGVLCEGGSWSLHTAKAYITVIDGISITIALYGLIVFYGLSKDELKGRRPLAKFLAIKLIVMLTFYQSLIFGALEGHVIHATEFWTETNIADGLNALCICIEMVFFSAFMMWAYTWKEYTTEKLPRTSIGRPLIDSINYSDFAMEIWGSIVFFIDFIRKRPHTRGPRVTVTDHTGKARAKVDFGEAFGIEGAQRPTVVVDTDSESSSSPRSRLSRRVYAEDSEDIRLAPYQYGNAQGQGQTRHPADPDGGIWSAGVSQEDFVGGQPMGTEGGLGLAQMEHADVKDQDPPPPFDDGEPPLGDFKGQYPPPAVIHGDGRS</sequence>
<keyword evidence="4 6" id="KW-0472">Membrane</keyword>
<evidence type="ECO:0000256" key="2">
    <source>
        <dbReference type="ARBA" id="ARBA00022692"/>
    </source>
</evidence>
<comment type="caution">
    <text evidence="7">The sequence shown here is derived from an EMBL/GenBank/DDBJ whole genome shotgun (WGS) entry which is preliminary data.</text>
</comment>
<feature type="region of interest" description="Disordered" evidence="5">
    <location>
        <begin position="413"/>
        <end position="497"/>
    </location>
</feature>
<evidence type="ECO:0008006" key="9">
    <source>
        <dbReference type="Google" id="ProtNLM"/>
    </source>
</evidence>
<evidence type="ECO:0000313" key="8">
    <source>
        <dbReference type="Proteomes" id="UP000292702"/>
    </source>
</evidence>